<sequence length="229" mass="26002">MSKCSEQFDVLSNALRILPEEAARLDYLCNKVNDPEEGISNIEIASVNVLNQFYGMMLNLKEDGVLSSIYEDDAINTILCIRHVLQHQSGRIKNTLRDSFNNALPKNVALINYSVSGEPMTDFPFYLNLGWMIDQIGKSNNAKKLVGIKTKWNLDKIEADLSKESLDADCIYINIMAFITEATRQLCKLYGAHFQPNGYDSRVYYSHFSSIDEVETNNYVITKFDGTRT</sequence>
<protein>
    <submittedName>
        <fullName evidence="1">Uncharacterized protein</fullName>
    </submittedName>
</protein>
<geneLocation type="plasmid" evidence="1 2">
    <name>pVIBHAR</name>
</geneLocation>
<organism evidence="1 2">
    <name type="scientific">Vibrio campbellii (strain ATCC BAA-1116)</name>
    <dbReference type="NCBI Taxonomy" id="2902295"/>
    <lineage>
        <taxon>Bacteria</taxon>
        <taxon>Pseudomonadati</taxon>
        <taxon>Pseudomonadota</taxon>
        <taxon>Gammaproteobacteria</taxon>
        <taxon>Vibrionales</taxon>
        <taxon>Vibrionaceae</taxon>
        <taxon>Vibrio</taxon>
    </lineage>
</organism>
<dbReference type="EMBL" id="CP000791">
    <property type="protein sequence ID" value="ABU75022.1"/>
    <property type="molecule type" value="Genomic_DNA"/>
</dbReference>
<proteinExistence type="predicted"/>
<dbReference type="Proteomes" id="UP000008152">
    <property type="component" value="Plasmid pVIBHAR"/>
</dbReference>
<dbReference type="RefSeq" id="WP_011998795.1">
    <property type="nucleotide sequence ID" value="NC_009777.1"/>
</dbReference>
<evidence type="ECO:0000313" key="2">
    <source>
        <dbReference type="Proteomes" id="UP000008152"/>
    </source>
</evidence>
<reference evidence="1 2" key="1">
    <citation type="submission" date="2007-08" db="EMBL/GenBank/DDBJ databases">
        <authorList>
            <consortium name="The Vibrio harveyi Genome Sequencing Project"/>
            <person name="Bassler B."/>
            <person name="Clifton S.W."/>
            <person name="Fulton L."/>
            <person name="Delehaunty K."/>
            <person name="Fronick C."/>
            <person name="Harrison M."/>
            <person name="Markivic C."/>
            <person name="Fulton R."/>
            <person name="Tin-Wollam A.-M."/>
            <person name="Shah N."/>
            <person name="Pepin K."/>
            <person name="Nash W."/>
            <person name="Thiruvilangam P."/>
            <person name="Bhonagiri V."/>
            <person name="Waters C."/>
            <person name="Tu K.C."/>
            <person name="Irgon J."/>
            <person name="Wilson R.K."/>
        </authorList>
    </citation>
    <scope>NUCLEOTIDE SEQUENCE [LARGE SCALE GENOMIC DNA]</scope>
    <source>
        <strain evidence="2">ATCC BAA-1116 / BB120</strain>
        <plasmid evidence="1 2">pVIBHAR</plasmid>
    </source>
</reference>
<dbReference type="AlphaFoldDB" id="A7N8X7"/>
<accession>A7N8X7</accession>
<dbReference type="PATRIC" id="fig|338187.25.peg.5569"/>
<evidence type="ECO:0000313" key="1">
    <source>
        <dbReference type="EMBL" id="ABU75022.1"/>
    </source>
</evidence>
<name>A7N8X7_VIBC1</name>
<dbReference type="KEGG" id="vha:VIBHAR_p08175"/>
<keyword evidence="1" id="KW-0614">Plasmid</keyword>
<gene>
    <name evidence="1" type="ordered locus">VIBHAR_p08175</name>
</gene>